<evidence type="ECO:0000313" key="3">
    <source>
        <dbReference type="EMBL" id="MCO8277804.1"/>
    </source>
</evidence>
<evidence type="ECO:0000313" key="4">
    <source>
        <dbReference type="Proteomes" id="UP001523369"/>
    </source>
</evidence>
<feature type="compositionally biased region" description="Low complexity" evidence="1">
    <location>
        <begin position="30"/>
        <end position="46"/>
    </location>
</feature>
<keyword evidence="4" id="KW-1185">Reference proteome</keyword>
<feature type="compositionally biased region" description="Polar residues" evidence="1">
    <location>
        <begin position="121"/>
        <end position="131"/>
    </location>
</feature>
<evidence type="ECO:0000256" key="1">
    <source>
        <dbReference type="SAM" id="MobiDB-lite"/>
    </source>
</evidence>
<proteinExistence type="predicted"/>
<feature type="region of interest" description="Disordered" evidence="1">
    <location>
        <begin position="21"/>
        <end position="170"/>
    </location>
</feature>
<sequence>MTYYSQSGILGHGPFSKVAEATVPIGAQRPAEPGAEANPSSAAESPHQCGSKTTVTGSEPHPFDIPRDDDYPAIAGNPHPTSSGPQPGGNQGLAGGAPYAVSDSYQSRDPYPGSGLYPDSRPQTAGVTPSGGSLGYGPFRIGTDSPDDWTGNPHGLTSSSGWPVEPAPPPRRSRLVVGVLAGLIAGSLFFGTGGYFAGRATVPPAAGPTAPAPSAGSLGVFEQSQVAVNQPEFVDSNLTALASSWLPYLSTCSRSGDAGGPKLNVGEKVRVRCTLDGMSAIFVEYDSVAERDKARFKALGQAVDARTLTPGVAPAADRVTPSGRVTGTYLEYAFRLAERGVTRTVSGIWWDDAETPVAGYLLAYWKDGLGEKWEPMRDLWSRYA</sequence>
<gene>
    <name evidence="3" type="ORF">M1L60_45260</name>
</gene>
<protein>
    <submittedName>
        <fullName evidence="3">Uncharacterized protein</fullName>
    </submittedName>
</protein>
<dbReference type="Proteomes" id="UP001523369">
    <property type="component" value="Unassembled WGS sequence"/>
</dbReference>
<dbReference type="EMBL" id="JAMYJR010000065">
    <property type="protein sequence ID" value="MCO8277804.1"/>
    <property type="molecule type" value="Genomic_DNA"/>
</dbReference>
<evidence type="ECO:0000256" key="2">
    <source>
        <dbReference type="SAM" id="Phobius"/>
    </source>
</evidence>
<feature type="transmembrane region" description="Helical" evidence="2">
    <location>
        <begin position="175"/>
        <end position="197"/>
    </location>
</feature>
<accession>A0ABT1E3V0</accession>
<feature type="compositionally biased region" description="Basic and acidic residues" evidence="1">
    <location>
        <begin position="61"/>
        <end position="70"/>
    </location>
</feature>
<feature type="compositionally biased region" description="Gly residues" evidence="1">
    <location>
        <begin position="86"/>
        <end position="95"/>
    </location>
</feature>
<name>A0ABT1E3V0_9ACTN</name>
<keyword evidence="2" id="KW-0472">Membrane</keyword>
<reference evidence="3 4" key="1">
    <citation type="submission" date="2022-06" db="EMBL/GenBank/DDBJ databases">
        <title>New Species of the Genus Actinoplanes, ActinopZanes ferrugineus.</title>
        <authorList>
            <person name="Ding P."/>
        </authorList>
    </citation>
    <scope>NUCLEOTIDE SEQUENCE [LARGE SCALE GENOMIC DNA]</scope>
    <source>
        <strain evidence="3 4">TRM88003</strain>
    </source>
</reference>
<keyword evidence="2" id="KW-1133">Transmembrane helix</keyword>
<comment type="caution">
    <text evidence="3">The sequence shown here is derived from an EMBL/GenBank/DDBJ whole genome shotgun (WGS) entry which is preliminary data.</text>
</comment>
<organism evidence="3 4">
    <name type="scientific">Paractinoplanes aksuensis</name>
    <dbReference type="NCBI Taxonomy" id="2939490"/>
    <lineage>
        <taxon>Bacteria</taxon>
        <taxon>Bacillati</taxon>
        <taxon>Actinomycetota</taxon>
        <taxon>Actinomycetes</taxon>
        <taxon>Micromonosporales</taxon>
        <taxon>Micromonosporaceae</taxon>
        <taxon>Paractinoplanes</taxon>
    </lineage>
</organism>
<feature type="compositionally biased region" description="Polar residues" evidence="1">
    <location>
        <begin position="48"/>
        <end position="57"/>
    </location>
</feature>
<keyword evidence="2" id="KW-0812">Transmembrane</keyword>